<reference evidence="2 3" key="1">
    <citation type="submission" date="2019-03" db="EMBL/GenBank/DDBJ databases">
        <title>Genomic Encyclopedia of Type Strains, Phase IV (KMG-IV): sequencing the most valuable type-strain genomes for metagenomic binning, comparative biology and taxonomic classification.</title>
        <authorList>
            <person name="Goeker M."/>
        </authorList>
    </citation>
    <scope>NUCLEOTIDE SEQUENCE [LARGE SCALE GENOMIC DNA]</scope>
    <source>
        <strain evidence="2 3">DSM 6770</strain>
    </source>
</reference>
<gene>
    <name evidence="2" type="ORF">C8E00_105141</name>
</gene>
<keyword evidence="1" id="KW-0732">Signal</keyword>
<accession>A0A4R7NM00</accession>
<keyword evidence="3" id="KW-1185">Reference proteome</keyword>
<dbReference type="RefSeq" id="WP_133697846.1">
    <property type="nucleotide sequence ID" value="NZ_SOBR01000005.1"/>
</dbReference>
<dbReference type="PROSITE" id="PS51257">
    <property type="entry name" value="PROKAR_LIPOPROTEIN"/>
    <property type="match status" value="1"/>
</dbReference>
<evidence type="ECO:0000256" key="1">
    <source>
        <dbReference type="SAM" id="SignalP"/>
    </source>
</evidence>
<protein>
    <submittedName>
        <fullName evidence="2">Uncharacterized protein DUF3261</fullName>
    </submittedName>
</protein>
<sequence>MNLTRHPLALALCGLMLLGGCSLVPPIAPHPALDHAARSATLTRRLTFIPNDAEADTQTLIAVLRLAPDELRVVLTTPYGQRLTTLVRDASGSRFEQGDAPRRDALPFPPDWLATRLEWSLWPRAALEDAFADSEWTLDEDRQRRLITYRGEPVARIAPPPAQRDMNGAATVVLEDFQGDYRLRIAPLDSSTDHEASR</sequence>
<dbReference type="AlphaFoldDB" id="A0A4R7NM00"/>
<dbReference type="OrthoDB" id="6900254at2"/>
<feature type="chain" id="PRO_5020618425" evidence="1">
    <location>
        <begin position="25"/>
        <end position="198"/>
    </location>
</feature>
<evidence type="ECO:0000313" key="2">
    <source>
        <dbReference type="EMBL" id="TDU21657.1"/>
    </source>
</evidence>
<organism evidence="2 3">
    <name type="scientific">Chromohalobacter marismortui</name>
    <dbReference type="NCBI Taxonomy" id="42055"/>
    <lineage>
        <taxon>Bacteria</taxon>
        <taxon>Pseudomonadati</taxon>
        <taxon>Pseudomonadota</taxon>
        <taxon>Gammaproteobacteria</taxon>
        <taxon>Oceanospirillales</taxon>
        <taxon>Halomonadaceae</taxon>
        <taxon>Chromohalobacter</taxon>
    </lineage>
</organism>
<comment type="caution">
    <text evidence="2">The sequence shown here is derived from an EMBL/GenBank/DDBJ whole genome shotgun (WGS) entry which is preliminary data.</text>
</comment>
<dbReference type="Proteomes" id="UP000295380">
    <property type="component" value="Unassembled WGS sequence"/>
</dbReference>
<name>A0A4R7NM00_9GAMM</name>
<dbReference type="EMBL" id="SOBR01000005">
    <property type="protein sequence ID" value="TDU21657.1"/>
    <property type="molecule type" value="Genomic_DNA"/>
</dbReference>
<evidence type="ECO:0000313" key="3">
    <source>
        <dbReference type="Proteomes" id="UP000295380"/>
    </source>
</evidence>
<feature type="signal peptide" evidence="1">
    <location>
        <begin position="1"/>
        <end position="24"/>
    </location>
</feature>
<proteinExistence type="predicted"/>
<dbReference type="InterPro" id="IPR021675">
    <property type="entry name" value="DUF3261"/>
</dbReference>
<dbReference type="Pfam" id="PF11659">
    <property type="entry name" value="DUF3261"/>
    <property type="match status" value="1"/>
</dbReference>